<protein>
    <recommendedName>
        <fullName evidence="1">Phosphatidate phosphatase APP1 catalytic domain-containing protein</fullName>
    </recommendedName>
</protein>
<keyword evidence="3" id="KW-1185">Reference proteome</keyword>
<reference evidence="2" key="1">
    <citation type="journal article" date="2020" name="Stud. Mycol.">
        <title>101 Dothideomycetes genomes: a test case for predicting lifestyles and emergence of pathogens.</title>
        <authorList>
            <person name="Haridas S."/>
            <person name="Albert R."/>
            <person name="Binder M."/>
            <person name="Bloem J."/>
            <person name="Labutti K."/>
            <person name="Salamov A."/>
            <person name="Andreopoulos B."/>
            <person name="Baker S."/>
            <person name="Barry K."/>
            <person name="Bills G."/>
            <person name="Bluhm B."/>
            <person name="Cannon C."/>
            <person name="Castanera R."/>
            <person name="Culley D."/>
            <person name="Daum C."/>
            <person name="Ezra D."/>
            <person name="Gonzalez J."/>
            <person name="Henrissat B."/>
            <person name="Kuo A."/>
            <person name="Liang C."/>
            <person name="Lipzen A."/>
            <person name="Lutzoni F."/>
            <person name="Magnuson J."/>
            <person name="Mondo S."/>
            <person name="Nolan M."/>
            <person name="Ohm R."/>
            <person name="Pangilinan J."/>
            <person name="Park H.-J."/>
            <person name="Ramirez L."/>
            <person name="Alfaro M."/>
            <person name="Sun H."/>
            <person name="Tritt A."/>
            <person name="Yoshinaga Y."/>
            <person name="Zwiers L.-H."/>
            <person name="Turgeon B."/>
            <person name="Goodwin S."/>
            <person name="Spatafora J."/>
            <person name="Crous P."/>
            <person name="Grigoriev I."/>
        </authorList>
    </citation>
    <scope>NUCLEOTIDE SEQUENCE</scope>
    <source>
        <strain evidence="2">CBS 101060</strain>
    </source>
</reference>
<dbReference type="PANTHER" id="PTHR28208">
    <property type="entry name" value="PHOSPHATIDATE PHOSPHATASE APP1"/>
    <property type="match status" value="1"/>
</dbReference>
<dbReference type="Pfam" id="PF09949">
    <property type="entry name" value="APP1_cat"/>
    <property type="match status" value="1"/>
</dbReference>
<name>A0A9P4SI32_9PEZI</name>
<organism evidence="2 3">
    <name type="scientific">Patellaria atrata CBS 101060</name>
    <dbReference type="NCBI Taxonomy" id="1346257"/>
    <lineage>
        <taxon>Eukaryota</taxon>
        <taxon>Fungi</taxon>
        <taxon>Dikarya</taxon>
        <taxon>Ascomycota</taxon>
        <taxon>Pezizomycotina</taxon>
        <taxon>Dothideomycetes</taxon>
        <taxon>Dothideomycetes incertae sedis</taxon>
        <taxon>Patellariales</taxon>
        <taxon>Patellariaceae</taxon>
        <taxon>Patellaria</taxon>
    </lineage>
</organism>
<gene>
    <name evidence="2" type="ORF">M501DRAFT_925563</name>
</gene>
<evidence type="ECO:0000259" key="1">
    <source>
        <dbReference type="Pfam" id="PF09949"/>
    </source>
</evidence>
<dbReference type="OrthoDB" id="414243at2759"/>
<evidence type="ECO:0000313" key="2">
    <source>
        <dbReference type="EMBL" id="KAF2842935.1"/>
    </source>
</evidence>
<dbReference type="Proteomes" id="UP000799429">
    <property type="component" value="Unassembled WGS sequence"/>
</dbReference>
<sequence length="340" mass="39116">MTTAAVNDAQLFIINRAPYANWSEDGWNVMINGHAYKRPYWSEKKRRLDFLASIFLIPGRFSKFTAKQKANARNSTIDIMGVPHQYHDLSVNINGTDFGAFNTKEQGSFHGLARIPNDKSPPPKDEVQNMTLQLEDVPFTAYLVPPHGVTILSDIDDILRDVRIWSWKSLILNSFANSYIPWMDMPRIYAKWARDDANTHFHYLSTCPEIMAEKYQDFLRKWYPPGSFDARSMAVADPVQLLRPREVLMLRALSSFRKRRFVLVGDNSNYDIMKAYPAYGRRYPGQVICVIIREVADMGSRKPPDIDQLLGLGSRRLVVFREPRELEGLRFNGTDCWGGD</sequence>
<evidence type="ECO:0000313" key="3">
    <source>
        <dbReference type="Proteomes" id="UP000799429"/>
    </source>
</evidence>
<dbReference type="AlphaFoldDB" id="A0A9P4SI32"/>
<proteinExistence type="predicted"/>
<feature type="domain" description="Phosphatidate phosphatase APP1 catalytic" evidence="1">
    <location>
        <begin position="149"/>
        <end position="294"/>
    </location>
</feature>
<dbReference type="EMBL" id="MU006089">
    <property type="protein sequence ID" value="KAF2842935.1"/>
    <property type="molecule type" value="Genomic_DNA"/>
</dbReference>
<dbReference type="InterPro" id="IPR052935">
    <property type="entry name" value="Mg2+_PAP"/>
</dbReference>
<dbReference type="PANTHER" id="PTHR28208:SF2">
    <property type="entry name" value="PHOSPHATIDATE PHOSPHATASE APP1 CATALYTIC DOMAIN-CONTAINING PROTEIN"/>
    <property type="match status" value="1"/>
</dbReference>
<dbReference type="InterPro" id="IPR019236">
    <property type="entry name" value="APP1_cat"/>
</dbReference>
<comment type="caution">
    <text evidence="2">The sequence shown here is derived from an EMBL/GenBank/DDBJ whole genome shotgun (WGS) entry which is preliminary data.</text>
</comment>
<accession>A0A9P4SI32</accession>
<dbReference type="GO" id="GO:0008195">
    <property type="term" value="F:phosphatidate phosphatase activity"/>
    <property type="evidence" value="ECO:0007669"/>
    <property type="project" value="InterPro"/>
</dbReference>
<dbReference type="GO" id="GO:0030479">
    <property type="term" value="C:actin cortical patch"/>
    <property type="evidence" value="ECO:0007669"/>
    <property type="project" value="TreeGrafter"/>
</dbReference>